<comment type="caution">
    <text evidence="9">The sequence shown here is derived from an EMBL/GenBank/DDBJ whole genome shotgun (WGS) entry which is preliminary data.</text>
</comment>
<dbReference type="EMBL" id="JACRTD010000008">
    <property type="protein sequence ID" value="MBC8586088.1"/>
    <property type="molecule type" value="Genomic_DNA"/>
</dbReference>
<keyword evidence="10" id="KW-1185">Reference proteome</keyword>
<protein>
    <submittedName>
        <fullName evidence="9">Tyrosine-type recombinase/integrase</fullName>
    </submittedName>
</protein>
<comment type="similarity">
    <text evidence="2">Belongs to the 'phage' integrase family.</text>
</comment>
<reference evidence="9" key="1">
    <citation type="submission" date="2020-08" db="EMBL/GenBank/DDBJ databases">
        <title>Genome public.</title>
        <authorList>
            <person name="Liu C."/>
            <person name="Sun Q."/>
        </authorList>
    </citation>
    <scope>NUCLEOTIDE SEQUENCE</scope>
    <source>
        <strain evidence="9">NSJ-64</strain>
    </source>
</reference>
<evidence type="ECO:0000256" key="3">
    <source>
        <dbReference type="ARBA" id="ARBA00022908"/>
    </source>
</evidence>
<dbReference type="PANTHER" id="PTHR30349:SF64">
    <property type="entry name" value="PROPHAGE INTEGRASE INTD-RELATED"/>
    <property type="match status" value="1"/>
</dbReference>
<evidence type="ECO:0000256" key="4">
    <source>
        <dbReference type="ARBA" id="ARBA00023125"/>
    </source>
</evidence>
<organism evidence="9 10">
    <name type="scientific">Youxingia wuxianensis</name>
    <dbReference type="NCBI Taxonomy" id="2763678"/>
    <lineage>
        <taxon>Bacteria</taxon>
        <taxon>Bacillati</taxon>
        <taxon>Bacillota</taxon>
        <taxon>Clostridia</taxon>
        <taxon>Eubacteriales</taxon>
        <taxon>Oscillospiraceae</taxon>
        <taxon>Youxingia</taxon>
    </lineage>
</organism>
<gene>
    <name evidence="9" type="ORF">H8705_10890</name>
</gene>
<dbReference type="Gene3D" id="1.10.443.10">
    <property type="entry name" value="Intergrase catalytic core"/>
    <property type="match status" value="1"/>
</dbReference>
<dbReference type="Pfam" id="PF00589">
    <property type="entry name" value="Phage_integrase"/>
    <property type="match status" value="1"/>
</dbReference>
<dbReference type="InterPro" id="IPR011010">
    <property type="entry name" value="DNA_brk_join_enz"/>
</dbReference>
<dbReference type="InterPro" id="IPR013762">
    <property type="entry name" value="Integrase-like_cat_sf"/>
</dbReference>
<feature type="domain" description="Core-binding (CB)" evidence="8">
    <location>
        <begin position="73"/>
        <end position="153"/>
    </location>
</feature>
<proteinExistence type="inferred from homology"/>
<evidence type="ECO:0000256" key="5">
    <source>
        <dbReference type="ARBA" id="ARBA00023172"/>
    </source>
</evidence>
<evidence type="ECO:0000313" key="9">
    <source>
        <dbReference type="EMBL" id="MBC8586088.1"/>
    </source>
</evidence>
<dbReference type="Proteomes" id="UP000623678">
    <property type="component" value="Unassembled WGS sequence"/>
</dbReference>
<comment type="function">
    <text evidence="1">Site-specific tyrosine recombinase, which acts by catalyzing the cutting and rejoining of the recombining DNA molecules.</text>
</comment>
<keyword evidence="3" id="KW-0229">DNA integration</keyword>
<evidence type="ECO:0000259" key="7">
    <source>
        <dbReference type="PROSITE" id="PS51898"/>
    </source>
</evidence>
<dbReference type="InterPro" id="IPR002104">
    <property type="entry name" value="Integrase_catalytic"/>
</dbReference>
<dbReference type="SUPFAM" id="SSF56349">
    <property type="entry name" value="DNA breaking-rejoining enzymes"/>
    <property type="match status" value="1"/>
</dbReference>
<keyword evidence="5" id="KW-0233">DNA recombination</keyword>
<sequence length="364" mass="42038">MNCKKCRKPIPDDAKFCCYCGVPQKKKKMYRRPDGLYEKSVTISGKRVVFRGKSEKEVERKMLEFQGVQEKGASFEEVAQEWKEVHFPTVTYNTLRSYKPAMNKAIEYFGDMLLKDIQAKDVKMYLAQLPSTWAQKTFKNYFLVLNLIFEYAASNGIIEHNPAEFVQIPKGGKRTYRRAPTPEEIEVIKSSTEKTFGLFAYFLLYTGCRRGEALALQYKDIDRKNKVIHITKSVYHEGNAPRIKQPKTERGFRDIILLDILMERLPNGRPLEYIFGEKDSPLTASKAEDLWIAYQRETGLGVTPHIVRHGYATILHEAGIDPKDAQEMLGHANISTTLDIYTHITQKRRSEMAQKLNNYTQNTQ</sequence>
<dbReference type="AlphaFoldDB" id="A0A926EQ41"/>
<dbReference type="PROSITE" id="PS51900">
    <property type="entry name" value="CB"/>
    <property type="match status" value="1"/>
</dbReference>
<dbReference type="Pfam" id="PF14659">
    <property type="entry name" value="Phage_int_SAM_3"/>
    <property type="match status" value="1"/>
</dbReference>
<dbReference type="InterPro" id="IPR004107">
    <property type="entry name" value="Integrase_SAM-like_N"/>
</dbReference>
<dbReference type="InterPro" id="IPR050090">
    <property type="entry name" value="Tyrosine_recombinase_XerCD"/>
</dbReference>
<dbReference type="GO" id="GO:0003677">
    <property type="term" value="F:DNA binding"/>
    <property type="evidence" value="ECO:0007669"/>
    <property type="project" value="UniProtKB-UniRule"/>
</dbReference>
<dbReference type="PANTHER" id="PTHR30349">
    <property type="entry name" value="PHAGE INTEGRASE-RELATED"/>
    <property type="match status" value="1"/>
</dbReference>
<dbReference type="InterPro" id="IPR010998">
    <property type="entry name" value="Integrase_recombinase_N"/>
</dbReference>
<evidence type="ECO:0000256" key="1">
    <source>
        <dbReference type="ARBA" id="ARBA00003283"/>
    </source>
</evidence>
<feature type="domain" description="Tyr recombinase" evidence="7">
    <location>
        <begin position="175"/>
        <end position="354"/>
    </location>
</feature>
<dbReference type="InterPro" id="IPR044068">
    <property type="entry name" value="CB"/>
</dbReference>
<name>A0A926EQ41_9FIRM</name>
<accession>A0A926EQ41</accession>
<evidence type="ECO:0000256" key="2">
    <source>
        <dbReference type="ARBA" id="ARBA00008857"/>
    </source>
</evidence>
<evidence type="ECO:0000256" key="6">
    <source>
        <dbReference type="PROSITE-ProRule" id="PRU01248"/>
    </source>
</evidence>
<dbReference type="CDD" id="cd01189">
    <property type="entry name" value="INT_ICEBs1_C_like"/>
    <property type="match status" value="1"/>
</dbReference>
<dbReference type="GO" id="GO:0015074">
    <property type="term" value="P:DNA integration"/>
    <property type="evidence" value="ECO:0007669"/>
    <property type="project" value="UniProtKB-KW"/>
</dbReference>
<dbReference type="GO" id="GO:0006310">
    <property type="term" value="P:DNA recombination"/>
    <property type="evidence" value="ECO:0007669"/>
    <property type="project" value="UniProtKB-KW"/>
</dbReference>
<dbReference type="PROSITE" id="PS51898">
    <property type="entry name" value="TYR_RECOMBINASE"/>
    <property type="match status" value="1"/>
</dbReference>
<dbReference type="RefSeq" id="WP_262395813.1">
    <property type="nucleotide sequence ID" value="NZ_JACRTD010000008.1"/>
</dbReference>
<keyword evidence="4 6" id="KW-0238">DNA-binding</keyword>
<evidence type="ECO:0000313" key="10">
    <source>
        <dbReference type="Proteomes" id="UP000623678"/>
    </source>
</evidence>
<evidence type="ECO:0000259" key="8">
    <source>
        <dbReference type="PROSITE" id="PS51900"/>
    </source>
</evidence>
<dbReference type="Gene3D" id="1.10.150.130">
    <property type="match status" value="1"/>
</dbReference>